<proteinExistence type="predicted"/>
<dbReference type="InterPro" id="IPR029071">
    <property type="entry name" value="Ubiquitin-like_domsf"/>
</dbReference>
<dbReference type="PROSITE" id="PS50053">
    <property type="entry name" value="UBIQUITIN_2"/>
    <property type="match status" value="1"/>
</dbReference>
<dbReference type="PRINTS" id="PR00348">
    <property type="entry name" value="UBIQUITIN"/>
</dbReference>
<dbReference type="InterPro" id="IPR019956">
    <property type="entry name" value="Ubiquitin_dom"/>
</dbReference>
<sequence>MIIYAKKLTGELWELDVEPSDTISNVKCKIQDKSGISPEAQRLIFAGKQLEDQRSLSDYNIQKESTIYVVIRL</sequence>
<feature type="domain" description="Ubiquitin-like" evidence="1">
    <location>
        <begin position="1"/>
        <end position="73"/>
    </location>
</feature>
<dbReference type="SUPFAM" id="SSF54236">
    <property type="entry name" value="Ubiquitin-like"/>
    <property type="match status" value="1"/>
</dbReference>
<accession>A0ABT9CJ94</accession>
<name>A0ABT9CJ94_9PSED</name>
<dbReference type="SMART" id="SM00213">
    <property type="entry name" value="UBQ"/>
    <property type="match status" value="1"/>
</dbReference>
<reference evidence="2 3" key="1">
    <citation type="submission" date="2023-07" db="EMBL/GenBank/DDBJ databases">
        <title>Identification of four novel Pseudomonas species associated with bacterial leaf spot of cucurbits.</title>
        <authorList>
            <person name="Fullem K.R."/>
        </authorList>
    </citation>
    <scope>NUCLEOTIDE SEQUENCE [LARGE SCALE GENOMIC DNA]</scope>
    <source>
        <strain evidence="2 3">KFB 138</strain>
    </source>
</reference>
<dbReference type="InterPro" id="IPR000626">
    <property type="entry name" value="Ubiquitin-like_dom"/>
</dbReference>
<evidence type="ECO:0000313" key="2">
    <source>
        <dbReference type="EMBL" id="MDO7925538.1"/>
    </source>
</evidence>
<gene>
    <name evidence="2" type="ORF">Q6A51_02025</name>
</gene>
<dbReference type="Gene3D" id="3.10.20.90">
    <property type="entry name" value="Phosphatidylinositol 3-kinase Catalytic Subunit, Chain A, domain 1"/>
    <property type="match status" value="1"/>
</dbReference>
<protein>
    <submittedName>
        <fullName evidence="2">Ubiquitin-like protein</fullName>
    </submittedName>
</protein>
<dbReference type="RefSeq" id="WP_025259836.1">
    <property type="nucleotide sequence ID" value="NZ_JAUQOO010000001.1"/>
</dbReference>
<dbReference type="InterPro" id="IPR050158">
    <property type="entry name" value="Ubiquitin_ubiquitin-like"/>
</dbReference>
<organism evidence="2 3">
    <name type="scientific">Pseudomonas serbiensis</name>
    <dbReference type="NCBI Taxonomy" id="3064350"/>
    <lineage>
        <taxon>Bacteria</taxon>
        <taxon>Pseudomonadati</taxon>
        <taxon>Pseudomonadota</taxon>
        <taxon>Gammaproteobacteria</taxon>
        <taxon>Pseudomonadales</taxon>
        <taxon>Pseudomonadaceae</taxon>
        <taxon>Pseudomonas</taxon>
    </lineage>
</organism>
<dbReference type="EMBL" id="JAUQOO010000001">
    <property type="protein sequence ID" value="MDO7925538.1"/>
    <property type="molecule type" value="Genomic_DNA"/>
</dbReference>
<evidence type="ECO:0000259" key="1">
    <source>
        <dbReference type="PROSITE" id="PS50053"/>
    </source>
</evidence>
<dbReference type="GeneID" id="93658917"/>
<comment type="caution">
    <text evidence="2">The sequence shown here is derived from an EMBL/GenBank/DDBJ whole genome shotgun (WGS) entry which is preliminary data.</text>
</comment>
<evidence type="ECO:0000313" key="3">
    <source>
        <dbReference type="Proteomes" id="UP001223016"/>
    </source>
</evidence>
<keyword evidence="3" id="KW-1185">Reference proteome</keyword>
<dbReference type="PANTHER" id="PTHR10666">
    <property type="entry name" value="UBIQUITIN"/>
    <property type="match status" value="1"/>
</dbReference>
<dbReference type="Proteomes" id="UP001223016">
    <property type="component" value="Unassembled WGS sequence"/>
</dbReference>
<dbReference type="Pfam" id="PF00240">
    <property type="entry name" value="ubiquitin"/>
    <property type="match status" value="1"/>
</dbReference>